<dbReference type="InterPro" id="IPR053958">
    <property type="entry name" value="HMGCR/SNAP/NPC1-like_SSD"/>
</dbReference>
<comment type="subcellular location">
    <subcellularLocation>
        <location evidence="2">Endomembrane system</location>
        <topology evidence="2">Multi-pass membrane protein</topology>
    </subcellularLocation>
    <subcellularLocation>
        <location evidence="1">Nucleus</location>
    </subcellularLocation>
</comment>
<evidence type="ECO:0000256" key="8">
    <source>
        <dbReference type="ARBA" id="ARBA00022989"/>
    </source>
</evidence>
<dbReference type="GO" id="GO:0005634">
    <property type="term" value="C:nucleus"/>
    <property type="evidence" value="ECO:0007669"/>
    <property type="project" value="UniProtKB-SubCell"/>
</dbReference>
<feature type="transmembrane region" description="Helical" evidence="17">
    <location>
        <begin position="779"/>
        <end position="796"/>
    </location>
</feature>
<keyword evidence="5 17" id="KW-0812">Transmembrane</keyword>
<dbReference type="PROSITE" id="PS50156">
    <property type="entry name" value="SSD"/>
    <property type="match status" value="1"/>
</dbReference>
<dbReference type="FunFam" id="1.20.1640.10:FF:000008">
    <property type="entry name" value="NPC intracellular cholesterol transporter 1"/>
    <property type="match status" value="1"/>
</dbReference>
<keyword evidence="7" id="KW-0677">Repeat</keyword>
<dbReference type="InterPro" id="IPR021133">
    <property type="entry name" value="HEAT_type_2"/>
</dbReference>
<dbReference type="InterPro" id="IPR000357">
    <property type="entry name" value="HEAT"/>
</dbReference>
<feature type="transmembrane region" description="Helical" evidence="17">
    <location>
        <begin position="551"/>
        <end position="576"/>
    </location>
</feature>
<dbReference type="Proteomes" id="UP001165205">
    <property type="component" value="Unassembled WGS sequence"/>
</dbReference>
<keyword evidence="9" id="KW-0007">Acetylation</keyword>
<organism evidence="21 22">
    <name type="scientific">Aspergillus oryzae</name>
    <name type="common">Yellow koji mold</name>
    <dbReference type="NCBI Taxonomy" id="5062"/>
    <lineage>
        <taxon>Eukaryota</taxon>
        <taxon>Fungi</taxon>
        <taxon>Dikarya</taxon>
        <taxon>Ascomycota</taxon>
        <taxon>Pezizomycotina</taxon>
        <taxon>Eurotiomycetes</taxon>
        <taxon>Eurotiomycetidae</taxon>
        <taxon>Eurotiales</taxon>
        <taxon>Aspergillaceae</taxon>
        <taxon>Aspergillus</taxon>
        <taxon>Aspergillus subgen. Circumdati</taxon>
    </lineage>
</organism>
<dbReference type="PROSITE" id="PS50166">
    <property type="entry name" value="IMPORTIN_B_NT"/>
    <property type="match status" value="1"/>
</dbReference>
<dbReference type="InterPro" id="IPR011989">
    <property type="entry name" value="ARM-like"/>
</dbReference>
<dbReference type="GO" id="GO:0031267">
    <property type="term" value="F:small GTPase binding"/>
    <property type="evidence" value="ECO:0007669"/>
    <property type="project" value="InterPro"/>
</dbReference>
<dbReference type="GO" id="GO:0016020">
    <property type="term" value="C:membrane"/>
    <property type="evidence" value="ECO:0007669"/>
    <property type="project" value="TreeGrafter"/>
</dbReference>
<evidence type="ECO:0000256" key="13">
    <source>
        <dbReference type="ARBA" id="ARBA00023157"/>
    </source>
</evidence>
<feature type="transmembrane region" description="Helical" evidence="17">
    <location>
        <begin position="1077"/>
        <end position="1098"/>
    </location>
</feature>
<keyword evidence="12 17" id="KW-0472">Membrane</keyword>
<keyword evidence="4" id="KW-0813">Transport</keyword>
<dbReference type="Pfam" id="PF25780">
    <property type="entry name" value="TPR_IPO5"/>
    <property type="match status" value="1"/>
</dbReference>
<evidence type="ECO:0000313" key="21">
    <source>
        <dbReference type="EMBL" id="GMG35810.1"/>
    </source>
</evidence>
<dbReference type="InterPro" id="IPR016024">
    <property type="entry name" value="ARM-type_fold"/>
</dbReference>
<feature type="transmembrane region" description="Helical" evidence="17">
    <location>
        <begin position="588"/>
        <end position="610"/>
    </location>
</feature>
<evidence type="ECO:0000256" key="11">
    <source>
        <dbReference type="ARBA" id="ARBA00023098"/>
    </source>
</evidence>
<feature type="transmembrane region" description="Helical" evidence="17">
    <location>
        <begin position="1018"/>
        <end position="1039"/>
    </location>
</feature>
<sequence>MRGLRFIPVIASLGSVFIPQSLAQGETALHEKGRCAIRGHCGKKSFFGGELPCPDNGLAEEPETAVRKKLVDLCGSKWEEGPVCCKGEQTEPSSSGKSLVTELDNIWSEEYQSGFYESCKNVKNGASGGKAMDFIGGGAKDYTHFLKFLGDKKLLGSPFQINFKTEPAGPDPQGMHPLPIKPKACNDSDEAFRCSCVDCPDVCPQLPAVETDKQCHVGLLPCLSFAVILIYSVFLLFVVALSSYFTYKERRHRKPERVRLLQDPTPSDDEDEGDIVHAGGYLEQPKGVYKLNSVLDSVFSQIGGTCARFPAVTIVSSIIAVGLLSLGWLRFAVETDPVRLWVSPTSAAFQEKQYFDANFGPFYRAEQAFLVNDSGPVLTYDTLSWWFDVESRVRRMISLDRGIILDDICFKPTGDVCVVQSVTGYFGGSMYNLDPDTWKERVRHCAESPGDVNCLPEFGQPLKPEMILGGYEESGDVFDARALIATWVVNNHAQGTENEANAIDWEDSFKGILGVVQEEAKERGLRVSFSAEISVEQELNKSSNTDAKIVVISYIIMFIYASLALGSVTVTWKSLLTNPANALVQSKFTLGIVGIAIVLMSVSASVGLFSATGVKATLIIAEVIPFLVLAVGVDNIFLIVHEFERINVSHPDEEIDERLARAAGRIGPSIFLSSLTETVAFALGAFVGMPAVKNFAVYAAGAVFINAVLQITMFISVLALNQRRVESLRADCFPCITVRKAHSGMSEDQVFDDQDGESFLQKIIRKVYATFLLNRKVKAVVVIVFLGLFTAGLALIPEVRLGLDQRIALPSDSYLIQYFDDLNNYFLSGPPVYFVTRNVNVTARSHQQQLCGRFTTCEEFSLPFVLEQESKRPEVSYISGSTASWIDDFFYWLNPQQDCCKEHGQLCFEDRNPAWNISLYGMPEGEEFVHYAKKWIEAPTDASCPLGGKAPYSTALVLDSKRIMTNASHFRTTHTPLRTQDDFINSYKSARRIAQGISAEHGIDVFPYSKTYIFFDQYISIVQLTGILLGSAVAIIFLLTSVILGSVATGAVVTATVVMTVVDIIGSMAISGVSLNAVSLVNLVICVGIGVEFCAHIARAFMFPSRVILDKVPTKFRGKDARAWTALVNVGVPSTPSSRLAVAGCIWSYQDGMVLGIGSFFTLMDVYSALGREFYNKPDSLVFLIQVATGHEDANLKQLAAVEARSLVNKHWVSVQASQKPQIREQLLRSTLGEGSSLVRHSIARVISAVAKVDLNDGEWAELPNFLIQAGNTGNKDERAVAIYILFTILETLGEGFEEKFQDLFNLFGKTIADPESEEVRTNTLLALGRLAMHLDSEEDVGPVKAFQQLIPSMVAVLKESIDQTQEDRVMQAFEVFQTILGCDPALLTVHLKDLVVFMNEISANTEVEEDTRTQAISFLMQCVQYRKLKVQAMRVGEQLTRTALHIVTELGDTSVLDDDITPARSALGLLDMLAQSLPPSQVVVPLLHSLGQYFNNSNPDYRRAGIMALGMCVEGAPDFISTQMKEIFPMVLQLLGDPEPKVRQASLHAVARLADDLAEDLSQEHERLMPLLFQNLASAMQEYKGEEDGPTIDIMKAGISAIDAVVDGLDEKDVAPYQGELVPILHKLFKHPDFRIKGLAAGALGSLASSAGDSFLPFFDESMHLLQEFATVKDSEEELDLRASVTDAMGEMAAAAGAERYQPYVEPLMRATEEALHLGHSRLKESTYIFWGAMSKVYAEHFSAFLDGVVKGLFACIEQDETDLEVSFGEAAKDLVGQEVTVGGRKVKVASADDDDEPVGEDGEIEDVDLEDEDGWDDITATTPLSLEKEIAVEVIGDLVTHTKSAYLPYFEKTIEMVLPLAEHPYEGVRKSTISTLHRSYAMLFAIAEENGQMAKWKPGLPLQVEPAKEVKKFGEILMTCTIRMWTEEDDRYTTLHNVITMVTDIITKKHPCQLEFSPEDDSLDAGEESSEFDWVVVDTGLDVVSGMAAALGESFAELWKVFEKTIIRYAGSTESLERATAVGVLAECINGMGAAVTPYTSAFMKLLVHRLGDEDPQTRSNAAYAVGRLVEHSTAPEIVKEFPTILGRLEACLHMDVSRLQDNATGCLSRMILKHRDSVPLKDVLPALIKLLPLKNDYEENDPLYRMICQLYKWEDPTIRELTPQFLPIFQSVLCGDEDQLEDERRAELVELVKWLNQMQPGAAPWAEQL</sequence>
<dbReference type="InterPro" id="IPR058584">
    <property type="entry name" value="IMB1_TNPO1-like_TPR"/>
</dbReference>
<dbReference type="Gene3D" id="1.20.1640.10">
    <property type="entry name" value="Multidrug efflux transporter AcrB transmembrane domain"/>
    <property type="match status" value="2"/>
</dbReference>
<feature type="domain" description="Importin N-terminal" evidence="20">
    <location>
        <begin position="1172"/>
        <end position="1233"/>
    </location>
</feature>
<evidence type="ECO:0000256" key="1">
    <source>
        <dbReference type="ARBA" id="ARBA00004123"/>
    </source>
</evidence>
<dbReference type="PANTHER" id="PTHR45727">
    <property type="entry name" value="NPC INTRACELLULAR CHOLESTEROL TRANSPORTER 1"/>
    <property type="match status" value="1"/>
</dbReference>
<dbReference type="Pfam" id="PF16414">
    <property type="entry name" value="NPC1_N"/>
    <property type="match status" value="1"/>
</dbReference>
<feature type="transmembrane region" description="Helical" evidence="17">
    <location>
        <begin position="1051"/>
        <end position="1071"/>
    </location>
</feature>
<gene>
    <name evidence="21" type="ORF">Aory04_001096700</name>
</gene>
<evidence type="ECO:0000259" key="20">
    <source>
        <dbReference type="PROSITE" id="PS50166"/>
    </source>
</evidence>
<dbReference type="InterPro" id="IPR001494">
    <property type="entry name" value="Importin-beta_N"/>
</dbReference>
<dbReference type="EMBL" id="BSYA01000180">
    <property type="protein sequence ID" value="GMG35810.1"/>
    <property type="molecule type" value="Genomic_DNA"/>
</dbReference>
<evidence type="ECO:0000259" key="19">
    <source>
        <dbReference type="PROSITE" id="PS50156"/>
    </source>
</evidence>
<feature type="domain" description="SSD" evidence="19">
    <location>
        <begin position="546"/>
        <end position="720"/>
    </location>
</feature>
<dbReference type="Pfam" id="PF25574">
    <property type="entry name" value="TPR_IMB1"/>
    <property type="match status" value="1"/>
</dbReference>
<evidence type="ECO:0000256" key="3">
    <source>
        <dbReference type="ARBA" id="ARBA00005585"/>
    </source>
</evidence>
<dbReference type="SMART" id="SM01349">
    <property type="entry name" value="TOG"/>
    <property type="match status" value="2"/>
</dbReference>
<evidence type="ECO:0000256" key="4">
    <source>
        <dbReference type="ARBA" id="ARBA00022448"/>
    </source>
</evidence>
<feature type="transmembrane region" description="Helical" evidence="17">
    <location>
        <begin position="695"/>
        <end position="720"/>
    </location>
</feature>
<dbReference type="Pfam" id="PF02985">
    <property type="entry name" value="HEAT"/>
    <property type="match status" value="1"/>
</dbReference>
<dbReference type="InterPro" id="IPR057672">
    <property type="entry name" value="TPR_IPO4/5"/>
</dbReference>
<evidence type="ECO:0000256" key="12">
    <source>
        <dbReference type="ARBA" id="ARBA00023136"/>
    </source>
</evidence>
<evidence type="ECO:0000256" key="6">
    <source>
        <dbReference type="ARBA" id="ARBA00022729"/>
    </source>
</evidence>
<comment type="caution">
    <text evidence="21">The sequence shown here is derived from an EMBL/GenBank/DDBJ whole genome shotgun (WGS) entry which is preliminary data.</text>
</comment>
<keyword evidence="8 17" id="KW-1133">Transmembrane helix</keyword>
<dbReference type="Pfam" id="PF03810">
    <property type="entry name" value="IBN_N"/>
    <property type="match status" value="1"/>
</dbReference>
<feature type="signal peptide" evidence="18">
    <location>
        <begin position="1"/>
        <end position="23"/>
    </location>
</feature>
<dbReference type="GO" id="GO:0015918">
    <property type="term" value="P:sterol transport"/>
    <property type="evidence" value="ECO:0007669"/>
    <property type="project" value="TreeGrafter"/>
</dbReference>
<keyword evidence="14" id="KW-0325">Glycoprotein</keyword>
<evidence type="ECO:0000256" key="14">
    <source>
        <dbReference type="ARBA" id="ARBA00023180"/>
    </source>
</evidence>
<dbReference type="GO" id="GO:0006886">
    <property type="term" value="P:intracellular protein transport"/>
    <property type="evidence" value="ECO:0007669"/>
    <property type="project" value="InterPro"/>
</dbReference>
<proteinExistence type="inferred from homology"/>
<evidence type="ECO:0000256" key="7">
    <source>
        <dbReference type="ARBA" id="ARBA00022737"/>
    </source>
</evidence>
<keyword evidence="11" id="KW-0443">Lipid metabolism</keyword>
<dbReference type="GO" id="GO:0032934">
    <property type="term" value="F:sterol binding"/>
    <property type="evidence" value="ECO:0007669"/>
    <property type="project" value="TreeGrafter"/>
</dbReference>
<dbReference type="InterPro" id="IPR053956">
    <property type="entry name" value="NPC1_MLD"/>
</dbReference>
<dbReference type="InterPro" id="IPR032190">
    <property type="entry name" value="NPC1_N"/>
</dbReference>
<dbReference type="PANTHER" id="PTHR45727:SF2">
    <property type="entry name" value="NPC INTRACELLULAR CHOLESTEROL TRANSPORTER 1"/>
    <property type="match status" value="1"/>
</dbReference>
<dbReference type="GO" id="GO:0006629">
    <property type="term" value="P:lipid metabolic process"/>
    <property type="evidence" value="ECO:0007669"/>
    <property type="project" value="UniProtKB-KW"/>
</dbReference>
<dbReference type="PROSITE" id="PS50077">
    <property type="entry name" value="HEAT_REPEAT"/>
    <property type="match status" value="2"/>
</dbReference>
<keyword evidence="15" id="KW-0539">Nucleus</keyword>
<dbReference type="Pfam" id="PF13513">
    <property type="entry name" value="HEAT_EZ"/>
    <property type="match status" value="1"/>
</dbReference>
<feature type="chain" id="PRO_5042893069" evidence="18">
    <location>
        <begin position="24"/>
        <end position="2212"/>
    </location>
</feature>
<keyword evidence="13" id="KW-1015">Disulfide bond</keyword>
<evidence type="ECO:0000256" key="5">
    <source>
        <dbReference type="ARBA" id="ARBA00022692"/>
    </source>
</evidence>
<evidence type="ECO:0000256" key="17">
    <source>
        <dbReference type="SAM" id="Phobius"/>
    </source>
</evidence>
<dbReference type="SUPFAM" id="SSF48371">
    <property type="entry name" value="ARM repeat"/>
    <property type="match status" value="2"/>
</dbReference>
<name>A0AAN4YRP4_ASPOZ</name>
<dbReference type="Pfam" id="PF22314">
    <property type="entry name" value="NPC1_MLD"/>
    <property type="match status" value="1"/>
</dbReference>
<dbReference type="InterPro" id="IPR000731">
    <property type="entry name" value="SSD"/>
</dbReference>
<feature type="transmembrane region" description="Helical" evidence="17">
    <location>
        <begin position="223"/>
        <end position="247"/>
    </location>
</feature>
<comment type="similarity">
    <text evidence="3">Belongs to the patched family.</text>
</comment>
<accession>A0AAN4YRP4</accession>
<evidence type="ECO:0000256" key="2">
    <source>
        <dbReference type="ARBA" id="ARBA00004127"/>
    </source>
</evidence>
<evidence type="ECO:0000256" key="16">
    <source>
        <dbReference type="PROSITE-ProRule" id="PRU00103"/>
    </source>
</evidence>
<feature type="transmembrane region" description="Helical" evidence="17">
    <location>
        <begin position="670"/>
        <end position="689"/>
    </location>
</feature>
<evidence type="ECO:0000256" key="10">
    <source>
        <dbReference type="ARBA" id="ARBA00023055"/>
    </source>
</evidence>
<feature type="repeat" description="HEAT" evidence="16">
    <location>
        <begin position="1528"/>
        <end position="1566"/>
    </location>
</feature>
<dbReference type="Gene3D" id="1.25.10.10">
    <property type="entry name" value="Leucine-rich Repeat Variant"/>
    <property type="match status" value="1"/>
</dbReference>
<evidence type="ECO:0000256" key="15">
    <source>
        <dbReference type="ARBA" id="ARBA00023242"/>
    </source>
</evidence>
<dbReference type="SUPFAM" id="SSF82866">
    <property type="entry name" value="Multidrug efflux transporter AcrB transmembrane domain"/>
    <property type="match status" value="2"/>
</dbReference>
<keyword evidence="6 18" id="KW-0732">Signal</keyword>
<dbReference type="InterPro" id="IPR034085">
    <property type="entry name" value="TOG"/>
</dbReference>
<dbReference type="Pfam" id="PF12349">
    <property type="entry name" value="Sterol-sensing"/>
    <property type="match status" value="1"/>
</dbReference>
<evidence type="ECO:0000256" key="9">
    <source>
        <dbReference type="ARBA" id="ARBA00022990"/>
    </source>
</evidence>
<evidence type="ECO:0000256" key="18">
    <source>
        <dbReference type="SAM" id="SignalP"/>
    </source>
</evidence>
<protein>
    <submittedName>
        <fullName evidence="21">Unnamed protein product</fullName>
    </submittedName>
</protein>
<evidence type="ECO:0000313" key="22">
    <source>
        <dbReference type="Proteomes" id="UP001165205"/>
    </source>
</evidence>
<reference evidence="21" key="1">
    <citation type="submission" date="2023-04" db="EMBL/GenBank/DDBJ databases">
        <title>Aspergillus oryzae NBRC 4228.</title>
        <authorList>
            <person name="Ichikawa N."/>
            <person name="Sato H."/>
            <person name="Tonouchi N."/>
        </authorList>
    </citation>
    <scope>NUCLEOTIDE SEQUENCE</scope>
    <source>
        <strain evidence="21">NBRC 4228</strain>
    </source>
</reference>
<feature type="repeat" description="HEAT" evidence="16">
    <location>
        <begin position="1622"/>
        <end position="1657"/>
    </location>
</feature>
<dbReference type="GO" id="GO:0012505">
    <property type="term" value="C:endomembrane system"/>
    <property type="evidence" value="ECO:0007669"/>
    <property type="project" value="UniProtKB-SubCell"/>
</dbReference>
<keyword evidence="10" id="KW-0445">Lipid transport</keyword>
<dbReference type="SMART" id="SM00913">
    <property type="entry name" value="IBN_N"/>
    <property type="match status" value="1"/>
</dbReference>
<feature type="transmembrane region" description="Helical" evidence="17">
    <location>
        <begin position="616"/>
        <end position="640"/>
    </location>
</feature>
<dbReference type="FunFam" id="1.20.1640.10:FF:000029">
    <property type="entry name" value="Putative Patched sphingolipid transporter"/>
    <property type="match status" value="1"/>
</dbReference>